<comment type="subcellular location">
    <subcellularLocation>
        <location evidence="1">Cell envelope</location>
    </subcellularLocation>
</comment>
<keyword evidence="7" id="KW-1185">Reference proteome</keyword>
<evidence type="ECO:0000313" key="7">
    <source>
        <dbReference type="Proteomes" id="UP001556692"/>
    </source>
</evidence>
<dbReference type="Pfam" id="PF13407">
    <property type="entry name" value="Peripla_BP_4"/>
    <property type="match status" value="1"/>
</dbReference>
<feature type="domain" description="Periplasmic binding protein" evidence="5">
    <location>
        <begin position="36"/>
        <end position="291"/>
    </location>
</feature>
<name>A0ABV3SL93_9HYPH</name>
<sequence>MFRTAVAGALVGSCAIVATNSAMAAESDMAGKKVIFVPIAMGISLTEGWARRMREHADIHGYSIDVRDAAFNTSVMAELVAKAISDKPDVLVVHNPTVQLLARQIKQAESEGIKVLQINLQSNQPSTAFVGANWERIGREIAEDIVKECGEGSGKSGKVAIVPGQLTAADSVIMNEAAFKVFEGHKEIQVVSNQASDWEPEKARQITATVLQQHPDLCAIFGHWDVHTMGAGNAVKDAGKADDVLVYSTGGGDDVACKAVEDGVQDRIWSYDADGQGRDAGTMIDLLLQGATAADGSMLIAESPLKIIKAGENYDSSLCWKM</sequence>
<dbReference type="PANTHER" id="PTHR46847:SF1">
    <property type="entry name" value="D-ALLOSE-BINDING PERIPLASMIC PROTEIN-RELATED"/>
    <property type="match status" value="1"/>
</dbReference>
<dbReference type="RefSeq" id="WP_367955424.1">
    <property type="nucleotide sequence ID" value="NZ_JBDPGJ010000004.1"/>
</dbReference>
<reference evidence="6 7" key="1">
    <citation type="submission" date="2024-05" db="EMBL/GenBank/DDBJ databases">
        <authorList>
            <person name="Jiang F."/>
        </authorList>
    </citation>
    <scope>NUCLEOTIDE SEQUENCE [LARGE SCALE GENOMIC DNA]</scope>
    <source>
        <strain evidence="6 7">LZ166</strain>
    </source>
</reference>
<dbReference type="Gene3D" id="3.40.50.2300">
    <property type="match status" value="2"/>
</dbReference>
<keyword evidence="3 4" id="KW-0732">Signal</keyword>
<dbReference type="InterPro" id="IPR028082">
    <property type="entry name" value="Peripla_BP_I"/>
</dbReference>
<dbReference type="PANTHER" id="PTHR46847">
    <property type="entry name" value="D-ALLOSE-BINDING PERIPLASMIC PROTEIN-RELATED"/>
    <property type="match status" value="1"/>
</dbReference>
<accession>A0ABV3SL93</accession>
<dbReference type="InterPro" id="IPR025997">
    <property type="entry name" value="SBP_2_dom"/>
</dbReference>
<evidence type="ECO:0000256" key="3">
    <source>
        <dbReference type="ARBA" id="ARBA00022729"/>
    </source>
</evidence>
<gene>
    <name evidence="6" type="ORF">ABGN05_17950</name>
</gene>
<organism evidence="6 7">
    <name type="scientific">Aquibium pacificus</name>
    <dbReference type="NCBI Taxonomy" id="3153579"/>
    <lineage>
        <taxon>Bacteria</taxon>
        <taxon>Pseudomonadati</taxon>
        <taxon>Pseudomonadota</taxon>
        <taxon>Alphaproteobacteria</taxon>
        <taxon>Hyphomicrobiales</taxon>
        <taxon>Phyllobacteriaceae</taxon>
        <taxon>Aquibium</taxon>
    </lineage>
</organism>
<evidence type="ECO:0000256" key="1">
    <source>
        <dbReference type="ARBA" id="ARBA00004196"/>
    </source>
</evidence>
<evidence type="ECO:0000256" key="2">
    <source>
        <dbReference type="ARBA" id="ARBA00007639"/>
    </source>
</evidence>
<evidence type="ECO:0000259" key="5">
    <source>
        <dbReference type="Pfam" id="PF13407"/>
    </source>
</evidence>
<dbReference type="Proteomes" id="UP001556692">
    <property type="component" value="Unassembled WGS sequence"/>
</dbReference>
<comment type="similarity">
    <text evidence="2">Belongs to the bacterial solute-binding protein 2 family.</text>
</comment>
<dbReference type="SUPFAM" id="SSF53822">
    <property type="entry name" value="Periplasmic binding protein-like I"/>
    <property type="match status" value="1"/>
</dbReference>
<comment type="caution">
    <text evidence="6">The sequence shown here is derived from an EMBL/GenBank/DDBJ whole genome shotgun (WGS) entry which is preliminary data.</text>
</comment>
<dbReference type="EMBL" id="JBDPGJ010000004">
    <property type="protein sequence ID" value="MEX0407547.1"/>
    <property type="molecule type" value="Genomic_DNA"/>
</dbReference>
<dbReference type="CDD" id="cd01536">
    <property type="entry name" value="PBP1_ABC_sugar_binding-like"/>
    <property type="match status" value="1"/>
</dbReference>
<feature type="signal peptide" evidence="4">
    <location>
        <begin position="1"/>
        <end position="24"/>
    </location>
</feature>
<evidence type="ECO:0000313" key="6">
    <source>
        <dbReference type="EMBL" id="MEX0407547.1"/>
    </source>
</evidence>
<protein>
    <submittedName>
        <fullName evidence="6">Sugar ABC transporter substrate-binding protein</fullName>
    </submittedName>
</protein>
<proteinExistence type="inferred from homology"/>
<feature type="chain" id="PRO_5046357726" evidence="4">
    <location>
        <begin position="25"/>
        <end position="322"/>
    </location>
</feature>
<evidence type="ECO:0000256" key="4">
    <source>
        <dbReference type="SAM" id="SignalP"/>
    </source>
</evidence>